<protein>
    <submittedName>
        <fullName evidence="1">Uncharacterized protein</fullName>
    </submittedName>
</protein>
<name>A0ABQ2ZQS7_9ACTN</name>
<dbReference type="EMBL" id="BMWE01000008">
    <property type="protein sequence ID" value="GGY22060.1"/>
    <property type="molecule type" value="Genomic_DNA"/>
</dbReference>
<gene>
    <name evidence="1" type="ORF">GCM10010384_30930</name>
</gene>
<evidence type="ECO:0000313" key="1">
    <source>
        <dbReference type="EMBL" id="GGY22060.1"/>
    </source>
</evidence>
<organism evidence="1 2">
    <name type="scientific">Streptomyces djakartensis</name>
    <dbReference type="NCBI Taxonomy" id="68193"/>
    <lineage>
        <taxon>Bacteria</taxon>
        <taxon>Bacillati</taxon>
        <taxon>Actinomycetota</taxon>
        <taxon>Actinomycetes</taxon>
        <taxon>Kitasatosporales</taxon>
        <taxon>Streptomycetaceae</taxon>
        <taxon>Streptomyces</taxon>
    </lineage>
</organism>
<reference evidence="2" key="1">
    <citation type="journal article" date="2019" name="Int. J. Syst. Evol. Microbiol.">
        <title>The Global Catalogue of Microorganisms (GCM) 10K type strain sequencing project: providing services to taxonomists for standard genome sequencing and annotation.</title>
        <authorList>
            <consortium name="The Broad Institute Genomics Platform"/>
            <consortium name="The Broad Institute Genome Sequencing Center for Infectious Disease"/>
            <person name="Wu L."/>
            <person name="Ma J."/>
        </authorList>
    </citation>
    <scope>NUCLEOTIDE SEQUENCE [LARGE SCALE GENOMIC DNA]</scope>
    <source>
        <strain evidence="2">JCM 4957</strain>
    </source>
</reference>
<keyword evidence="2" id="KW-1185">Reference proteome</keyword>
<sequence>MPGLGDGPHLVMQLSQSQVGQSVHDKFRIPRQISPIPAFSQNGQCGEPSQRRPDFLRAYFQQEMDVISRRSGISQEVPVEAFLQLRQSEYGRCT</sequence>
<accession>A0ABQ2ZQS7</accession>
<comment type="caution">
    <text evidence="1">The sequence shown here is derived from an EMBL/GenBank/DDBJ whole genome shotgun (WGS) entry which is preliminary data.</text>
</comment>
<evidence type="ECO:0000313" key="2">
    <source>
        <dbReference type="Proteomes" id="UP000653308"/>
    </source>
</evidence>
<proteinExistence type="predicted"/>
<dbReference type="Proteomes" id="UP000653308">
    <property type="component" value="Unassembled WGS sequence"/>
</dbReference>